<proteinExistence type="predicted"/>
<sequence>MFNLKHYKPITAISLTITLSMAIASPLVKINPASAQLFPEQEYERDDIDYRDRDSRDIEYRDRDYRDRDSRDRRYSTVVIPAGAEIPLEYEKEKILVTKEETVPVTLIVAANIRDDDRNTLIPYGTEIEGEIQPARDGSRFVAQELVFADGTRQDINGSSDVVTRTEKVKRGTDTGDILKGAAIGGAAATVLSEVLGDINIEEVIGGAALGALGGWILGGNSVELISIDPNRDLDIVLESDLALR</sequence>
<evidence type="ECO:0000256" key="1">
    <source>
        <dbReference type="SAM" id="SignalP"/>
    </source>
</evidence>
<keyword evidence="1" id="KW-0732">Signal</keyword>
<evidence type="ECO:0000313" key="3">
    <source>
        <dbReference type="Proteomes" id="UP000320055"/>
    </source>
</evidence>
<gene>
    <name evidence="2" type="ORF">H1P_640003</name>
</gene>
<dbReference type="OrthoDB" id="9767597at2"/>
<accession>A0A563W240</accession>
<dbReference type="AlphaFoldDB" id="A0A563W240"/>
<dbReference type="Proteomes" id="UP000320055">
    <property type="component" value="Unassembled WGS sequence"/>
</dbReference>
<evidence type="ECO:0000313" key="2">
    <source>
        <dbReference type="EMBL" id="VEP17736.1"/>
    </source>
</evidence>
<evidence type="ECO:0008006" key="4">
    <source>
        <dbReference type="Google" id="ProtNLM"/>
    </source>
</evidence>
<organism evidence="2 3">
    <name type="scientific">Hyella patelloides LEGE 07179</name>
    <dbReference type="NCBI Taxonomy" id="945734"/>
    <lineage>
        <taxon>Bacteria</taxon>
        <taxon>Bacillati</taxon>
        <taxon>Cyanobacteriota</taxon>
        <taxon>Cyanophyceae</taxon>
        <taxon>Pleurocapsales</taxon>
        <taxon>Hyellaceae</taxon>
        <taxon>Hyella</taxon>
    </lineage>
</organism>
<name>A0A563W240_9CYAN</name>
<keyword evidence="3" id="KW-1185">Reference proteome</keyword>
<dbReference type="RefSeq" id="WP_144867225.1">
    <property type="nucleotide sequence ID" value="NZ_LR213823.1"/>
</dbReference>
<protein>
    <recommendedName>
        <fullName evidence="4">Glycine zipper domain-containing protein</fullName>
    </recommendedName>
</protein>
<dbReference type="EMBL" id="CAACVJ010000601">
    <property type="protein sequence ID" value="VEP17736.1"/>
    <property type="molecule type" value="Genomic_DNA"/>
</dbReference>
<feature type="chain" id="PRO_5022043219" description="Glycine zipper domain-containing protein" evidence="1">
    <location>
        <begin position="25"/>
        <end position="245"/>
    </location>
</feature>
<reference evidence="2 3" key="1">
    <citation type="submission" date="2019-01" db="EMBL/GenBank/DDBJ databases">
        <authorList>
            <person name="Brito A."/>
        </authorList>
    </citation>
    <scope>NUCLEOTIDE SEQUENCE [LARGE SCALE GENOMIC DNA]</scope>
    <source>
        <strain evidence="2">1</strain>
    </source>
</reference>
<feature type="signal peptide" evidence="1">
    <location>
        <begin position="1"/>
        <end position="24"/>
    </location>
</feature>